<gene>
    <name evidence="1" type="ORF">CCMP2556_LOCUS44397</name>
</gene>
<sequence>MMSGIGLALAFMIAMTGSALIYRSALGGKKDLLVFNLGVVPSSAKLAKRMKEMCLMLERMDTEDVSTASLELPTGGKEETRKVGELDVIWVILCGAALSRDGLQPTLLAMASNRVAMASNIRAMAWFLAFQVPSAHVTGHETHLLHFLIAAGKAAARRSGFSNFIVSRNALSCGWGWGFISLQITSFNGGGKCTPSSVHMTAHVLGHCWPTNNLILNLSVFI</sequence>
<dbReference type="Proteomes" id="UP001642484">
    <property type="component" value="Unassembled WGS sequence"/>
</dbReference>
<name>A0ABP0QXN8_9DINO</name>
<proteinExistence type="predicted"/>
<accession>A0ABP0QXN8</accession>
<evidence type="ECO:0000313" key="2">
    <source>
        <dbReference type="Proteomes" id="UP001642484"/>
    </source>
</evidence>
<comment type="caution">
    <text evidence="1">The sequence shown here is derived from an EMBL/GenBank/DDBJ whole genome shotgun (WGS) entry which is preliminary data.</text>
</comment>
<dbReference type="EMBL" id="CAXAMN010025120">
    <property type="protein sequence ID" value="CAK9092754.1"/>
    <property type="molecule type" value="Genomic_DNA"/>
</dbReference>
<reference evidence="1 2" key="1">
    <citation type="submission" date="2024-02" db="EMBL/GenBank/DDBJ databases">
        <authorList>
            <person name="Chen Y."/>
            <person name="Shah S."/>
            <person name="Dougan E. K."/>
            <person name="Thang M."/>
            <person name="Chan C."/>
        </authorList>
    </citation>
    <scope>NUCLEOTIDE SEQUENCE [LARGE SCALE GENOMIC DNA]</scope>
</reference>
<keyword evidence="2" id="KW-1185">Reference proteome</keyword>
<organism evidence="1 2">
    <name type="scientific">Durusdinium trenchii</name>
    <dbReference type="NCBI Taxonomy" id="1381693"/>
    <lineage>
        <taxon>Eukaryota</taxon>
        <taxon>Sar</taxon>
        <taxon>Alveolata</taxon>
        <taxon>Dinophyceae</taxon>
        <taxon>Suessiales</taxon>
        <taxon>Symbiodiniaceae</taxon>
        <taxon>Durusdinium</taxon>
    </lineage>
</organism>
<evidence type="ECO:0000313" key="1">
    <source>
        <dbReference type="EMBL" id="CAK9092754.1"/>
    </source>
</evidence>
<protein>
    <submittedName>
        <fullName evidence="1">Uncharacterized protein</fullName>
    </submittedName>
</protein>